<dbReference type="InterPro" id="IPR001036">
    <property type="entry name" value="Acrflvin-R"/>
</dbReference>
<keyword evidence="1" id="KW-1133">Transmembrane helix</keyword>
<feature type="transmembrane region" description="Helical" evidence="1">
    <location>
        <begin position="869"/>
        <end position="888"/>
    </location>
</feature>
<dbReference type="PANTHER" id="PTHR32063:SF0">
    <property type="entry name" value="SWARMING MOTILITY PROTEIN SWRC"/>
    <property type="match status" value="1"/>
</dbReference>
<organism evidence="2">
    <name type="scientific">Hellea balneolensis</name>
    <dbReference type="NCBI Taxonomy" id="287478"/>
    <lineage>
        <taxon>Bacteria</taxon>
        <taxon>Pseudomonadati</taxon>
        <taxon>Pseudomonadota</taxon>
        <taxon>Alphaproteobacteria</taxon>
        <taxon>Maricaulales</taxon>
        <taxon>Robiginitomaculaceae</taxon>
        <taxon>Hellea</taxon>
    </lineage>
</organism>
<feature type="transmembrane region" description="Helical" evidence="1">
    <location>
        <begin position="969"/>
        <end position="986"/>
    </location>
</feature>
<feature type="transmembrane region" description="Helical" evidence="1">
    <location>
        <begin position="12"/>
        <end position="32"/>
    </location>
</feature>
<feature type="transmembrane region" description="Helical" evidence="1">
    <location>
        <begin position="927"/>
        <end position="949"/>
    </location>
</feature>
<feature type="transmembrane region" description="Helical" evidence="1">
    <location>
        <begin position="998"/>
        <end position="1021"/>
    </location>
</feature>
<comment type="caution">
    <text evidence="2">The sequence shown here is derived from an EMBL/GenBank/DDBJ whole genome shotgun (WGS) entry which is preliminary data.</text>
</comment>
<dbReference type="SUPFAM" id="SSF82714">
    <property type="entry name" value="Multidrug efflux transporter AcrB TolC docking domain, DN and DC subdomains"/>
    <property type="match status" value="2"/>
</dbReference>
<evidence type="ECO:0000313" key="2">
    <source>
        <dbReference type="EMBL" id="HFB54654.1"/>
    </source>
</evidence>
<dbReference type="PANTHER" id="PTHR32063">
    <property type="match status" value="1"/>
</dbReference>
<proteinExistence type="predicted"/>
<dbReference type="GO" id="GO:0005886">
    <property type="term" value="C:plasma membrane"/>
    <property type="evidence" value="ECO:0007669"/>
    <property type="project" value="TreeGrafter"/>
</dbReference>
<dbReference type="SUPFAM" id="SSF82866">
    <property type="entry name" value="Multidrug efflux transporter AcrB transmembrane domain"/>
    <property type="match status" value="2"/>
</dbReference>
<feature type="transmembrane region" description="Helical" evidence="1">
    <location>
        <begin position="532"/>
        <end position="551"/>
    </location>
</feature>
<feature type="transmembrane region" description="Helical" evidence="1">
    <location>
        <begin position="432"/>
        <end position="455"/>
    </location>
</feature>
<dbReference type="EMBL" id="DRMN01000128">
    <property type="protein sequence ID" value="HFB54654.1"/>
    <property type="molecule type" value="Genomic_DNA"/>
</dbReference>
<keyword evidence="1" id="KW-0812">Transmembrane</keyword>
<name>A0A7C3GAD9_9PROT</name>
<sequence length="1038" mass="113237">MSFAARLLSRPHAIIALLLAGILLGFMGYLNIPTNLFPDTNRLTIAVVVQWPGAMSTDIANEVTHPLEVRLSAIDGVRRVTSTSRDEVSSVQVEFEYGNEINTAANQVSTELSRVKGQLPEHIREPLIFKITDAARPVLTLGVRAAPGSDLSLGQVRRIAEHDLRDDILNLPKVSEVEIFGGPVRQVHIDVDRDKLNSYGLDLGQLAAVLTNSNVSQPAGLVHQDGRRYLLTAQTLAKTPAEIGAILVPLPSRSFIRVRDVAQISWGAADATSLYHSNGQPSVAIAILRSEKGFSKPLVKSVDAAMANLQAKYPNLQIEIADTQGRIIGLIVNNMLGSLRDAVIMTLLVILLFLGNTRAALVVALSLPVSYMLTFAVLWALGFEFDMVTLSAIIIAVGLLADDVVVVMENIERRMREENETKFQSAVRGLDEILLADTSGTISTIIVLVPIMFIGGYVQTVLRPLSVTLSVALLASLVVSVTMIPFLAPFIIRPEEKRDPLSFIFIPFNRFFLSPLKRFYIALVRWGLGHRAIVLFTLLFMAAISFAHIRLQGRELMPLMDTGITRITFEAAPDTDTAQMKTLMGKVEATIDREVPKDWIISVSTVVGAEPGVKSFGSSRLLQQGELTLNLIDRFHRDRTVYDINRALEQRLRKTPGLISANVAVFGATPLSSIRANVDVMVSGPDPAVLNTLADQIMKRLKTVHGLTGMERSWQSGSSRIELNVNPALARQYGLTSGQIASQLSRAVRGLPGGRLRVNGEDPITIWVRLAPNQRDTLTNIRAIPITLANGHSVPLDTLAQPRLITAPTAETHQYLQPTIDILAWRNNIAITALHSEVQTALQDIILPRNYQIHYEGEIKQLSESFGRLGKAFGLGLILLYLMLVITFKSFLDPLAIMFSLPLAVIGAASGLLIADKLGSMPAFMGMILLMGIIINNGILLVDFAKVSLDNGEDLQTALLGAVEKRTRPILMTAFASAVGMIPLAMEWAVGIERLSPLAVVAIGGLIAGTFLTLLAVPLFYSVLVSMRARYSQKLHVK</sequence>
<dbReference type="Gene3D" id="3.30.70.1320">
    <property type="entry name" value="Multidrug efflux transporter AcrB pore domain like"/>
    <property type="match status" value="1"/>
</dbReference>
<dbReference type="InterPro" id="IPR027463">
    <property type="entry name" value="AcrB_DN_DC_subdom"/>
</dbReference>
<dbReference type="Gene3D" id="3.30.2090.10">
    <property type="entry name" value="Multidrug efflux transporter AcrB TolC docking domain, DN and DC subdomains"/>
    <property type="match status" value="2"/>
</dbReference>
<keyword evidence="1" id="KW-0472">Membrane</keyword>
<dbReference type="Pfam" id="PF00873">
    <property type="entry name" value="ACR_tran"/>
    <property type="match status" value="1"/>
</dbReference>
<reference evidence="2" key="1">
    <citation type="journal article" date="2020" name="mSystems">
        <title>Genome- and Community-Level Interaction Insights into Carbon Utilization and Element Cycling Functions of Hydrothermarchaeota in Hydrothermal Sediment.</title>
        <authorList>
            <person name="Zhou Z."/>
            <person name="Liu Y."/>
            <person name="Xu W."/>
            <person name="Pan J."/>
            <person name="Luo Z.H."/>
            <person name="Li M."/>
        </authorList>
    </citation>
    <scope>NUCLEOTIDE SEQUENCE [LARGE SCALE GENOMIC DNA]</scope>
    <source>
        <strain evidence="2">HyVt-489</strain>
    </source>
</reference>
<dbReference type="SUPFAM" id="SSF82693">
    <property type="entry name" value="Multidrug efflux transporter AcrB pore domain, PN1, PN2, PC1 and PC2 subdomains"/>
    <property type="match status" value="2"/>
</dbReference>
<dbReference type="Gene3D" id="3.30.70.1430">
    <property type="entry name" value="Multidrug efflux transporter AcrB pore domain"/>
    <property type="match status" value="2"/>
</dbReference>
<feature type="transmembrane region" description="Helical" evidence="1">
    <location>
        <begin position="894"/>
        <end position="915"/>
    </location>
</feature>
<accession>A0A7C3GAD9</accession>
<protein>
    <submittedName>
        <fullName evidence="2">Efflux RND transporter permease subunit</fullName>
    </submittedName>
</protein>
<dbReference type="Gene3D" id="3.30.70.1440">
    <property type="entry name" value="Multidrug efflux transporter AcrB pore domain"/>
    <property type="match status" value="1"/>
</dbReference>
<feature type="transmembrane region" description="Helical" evidence="1">
    <location>
        <begin position="335"/>
        <end position="354"/>
    </location>
</feature>
<feature type="transmembrane region" description="Helical" evidence="1">
    <location>
        <begin position="361"/>
        <end position="381"/>
    </location>
</feature>
<dbReference type="GO" id="GO:0042910">
    <property type="term" value="F:xenobiotic transmembrane transporter activity"/>
    <property type="evidence" value="ECO:0007669"/>
    <property type="project" value="TreeGrafter"/>
</dbReference>
<feature type="transmembrane region" description="Helical" evidence="1">
    <location>
        <begin position="467"/>
        <end position="488"/>
    </location>
</feature>
<gene>
    <name evidence="2" type="ORF">ENJ46_01915</name>
</gene>
<evidence type="ECO:0000256" key="1">
    <source>
        <dbReference type="SAM" id="Phobius"/>
    </source>
</evidence>
<dbReference type="Gene3D" id="1.20.1640.10">
    <property type="entry name" value="Multidrug efflux transporter AcrB transmembrane domain"/>
    <property type="match status" value="2"/>
</dbReference>
<feature type="transmembrane region" description="Helical" evidence="1">
    <location>
        <begin position="387"/>
        <end position="411"/>
    </location>
</feature>
<dbReference type="Proteomes" id="UP000886042">
    <property type="component" value="Unassembled WGS sequence"/>
</dbReference>
<dbReference type="AlphaFoldDB" id="A0A7C3GAD9"/>
<dbReference type="PRINTS" id="PR00702">
    <property type="entry name" value="ACRIFLAVINRP"/>
</dbReference>